<accession>A0ACC6RT60</accession>
<dbReference type="Proteomes" id="UP001392318">
    <property type="component" value="Unassembled WGS sequence"/>
</dbReference>
<reference evidence="1" key="1">
    <citation type="submission" date="2024-01" db="EMBL/GenBank/DDBJ databases">
        <title>The diversity of rhizobia nodulating Mimosa spp. in eleven states of Brazil covering several biomes is determined by host plant, location, and edaphic factors.</title>
        <authorList>
            <person name="Rouws L."/>
            <person name="Barauna A."/>
            <person name="Beukes C."/>
            <person name="De Faria S.M."/>
            <person name="Gross E."/>
            <person name="Dos Reis Junior F.B."/>
            <person name="Simon M."/>
            <person name="Maluk M."/>
            <person name="Odee D.W."/>
            <person name="Kenicer G."/>
            <person name="Young J.P.W."/>
            <person name="Reis V.M."/>
            <person name="Zilli J."/>
            <person name="James E.K."/>
        </authorList>
    </citation>
    <scope>NUCLEOTIDE SEQUENCE</scope>
    <source>
        <strain evidence="1">JPY452</strain>
    </source>
</reference>
<name>A0ACC6RT60_9BURK</name>
<protein>
    <submittedName>
        <fullName evidence="1">Uncharacterized protein</fullName>
    </submittedName>
</protein>
<comment type="caution">
    <text evidence="1">The sequence shown here is derived from an EMBL/GenBank/DDBJ whole genome shotgun (WGS) entry which is preliminary data.</text>
</comment>
<keyword evidence="2" id="KW-1185">Reference proteome</keyword>
<proteinExistence type="predicted"/>
<evidence type="ECO:0000313" key="2">
    <source>
        <dbReference type="Proteomes" id="UP001392318"/>
    </source>
</evidence>
<gene>
    <name evidence="1" type="ORF">VSR83_32800</name>
</gene>
<organism evidence="1 2">
    <name type="scientific">Paraburkholderia unamae</name>
    <dbReference type="NCBI Taxonomy" id="219649"/>
    <lineage>
        <taxon>Bacteria</taxon>
        <taxon>Pseudomonadati</taxon>
        <taxon>Pseudomonadota</taxon>
        <taxon>Betaproteobacteria</taxon>
        <taxon>Burkholderiales</taxon>
        <taxon>Burkholderiaceae</taxon>
        <taxon>Paraburkholderia</taxon>
    </lineage>
</organism>
<sequence>MAREASLATPGEILHDEWLKPMAISQYALADVLARITPHARAAPA</sequence>
<evidence type="ECO:0000313" key="1">
    <source>
        <dbReference type="EMBL" id="MEM5404749.1"/>
    </source>
</evidence>
<dbReference type="EMBL" id="JAYMRU010000033">
    <property type="protein sequence ID" value="MEM5404749.1"/>
    <property type="molecule type" value="Genomic_DNA"/>
</dbReference>